<dbReference type="AlphaFoldDB" id="A0A183GTA6"/>
<dbReference type="Proteomes" id="UP000050761">
    <property type="component" value="Unassembled WGS sequence"/>
</dbReference>
<evidence type="ECO:0000313" key="1">
    <source>
        <dbReference type="Proteomes" id="UP000050761"/>
    </source>
</evidence>
<accession>A0A183GTA6</accession>
<organism evidence="1 2">
    <name type="scientific">Heligmosomoides polygyrus</name>
    <name type="common">Parasitic roundworm</name>
    <dbReference type="NCBI Taxonomy" id="6339"/>
    <lineage>
        <taxon>Eukaryota</taxon>
        <taxon>Metazoa</taxon>
        <taxon>Ecdysozoa</taxon>
        <taxon>Nematoda</taxon>
        <taxon>Chromadorea</taxon>
        <taxon>Rhabditida</taxon>
        <taxon>Rhabditina</taxon>
        <taxon>Rhabditomorpha</taxon>
        <taxon>Strongyloidea</taxon>
        <taxon>Heligmosomidae</taxon>
        <taxon>Heligmosomoides</taxon>
    </lineage>
</organism>
<proteinExistence type="predicted"/>
<name>A0A183GTA6_HELPZ</name>
<evidence type="ECO:0000313" key="2">
    <source>
        <dbReference type="WBParaSite" id="HPBE_0002592601-mRNA-1"/>
    </source>
</evidence>
<sequence>LVVQKGDLRKLFEVTDFYQTVDRDRVFEKLDLAVKVAEKRSSCCRPMKETEMGRVQ</sequence>
<keyword evidence="1" id="KW-1185">Reference proteome</keyword>
<dbReference type="WBParaSite" id="HPBE_0002592601-mRNA-1">
    <property type="protein sequence ID" value="HPBE_0002592601-mRNA-1"/>
    <property type="gene ID" value="HPBE_0002592601"/>
</dbReference>
<reference evidence="2" key="1">
    <citation type="submission" date="2019-09" db="UniProtKB">
        <authorList>
            <consortium name="WormBaseParasite"/>
        </authorList>
    </citation>
    <scope>IDENTIFICATION</scope>
</reference>
<protein>
    <submittedName>
        <fullName evidence="2">Nucleotidyltransferase</fullName>
    </submittedName>
</protein>